<evidence type="ECO:0008006" key="3">
    <source>
        <dbReference type="Google" id="ProtNLM"/>
    </source>
</evidence>
<dbReference type="PANTHER" id="PTHR42754:SF1">
    <property type="entry name" value="LIPOPROTEIN"/>
    <property type="match status" value="1"/>
</dbReference>
<dbReference type="STRING" id="1524460.IX84_24810"/>
<sequence>MGGQENWIKVLGSEGKQHHLNTLIANKNNNILVAGSRWSNDDPQPFITCINPQGQHLWTKVPDIKGHIWEVTELDNGDLAALYSIYDNLANSYSDYHLMRLSSDGTPQWSIRIMEYTVAPPDIIAIDDDVILLHASTNAFDQYLVRLDSSGQTVWSKCIKNDLATRGSNLVRTDDGGMVFQYFALGGKDVIIKINGDGVLQWVRNAPSASLAPYLEYADGDLLYGGGSMDSQTAATCFVRSKPDGTIVWSRIIDAPYDLGYLANPILLEDGSVLVSIENTENFKGGLLKIDALGNAAWIKMFFDFSTRHFNHLAKTDDQSIFLLQNQLFTPVSPIIRTNAFGELEECRFESLCYSTQECPITFEDAAIELVDTIITFPPFSPISFVEDTATLVDFCPECPFPSSFFEAPDTLCVGNCFQPEIPCNAGASGYAWFMSGTSPDSSFFPVLDDLCYESTGTYTISRIINTNTCPDTFSRTIVVIDTPNYGVPKDTTLCDPPPFVLDVSHPRAVNYLWENGSTSAGREILSGGNYRLSITDRFCGEQAIDIEVSFFDEIHAEPPLYLGEDTTICLQSPLTLNALHLEAAQWLWQDGATEPVRSVQTAGTYIVSAQVQDCLVSDTINIVVEDCAAKIYFPTAFSPNGDGINDYFFPQGDGFELIIMRVFDRWGGMVFEGNRNHSIWDGQMNGQSATSGLYTYVTQFRELASGHTVARQGHVLLLR</sequence>
<comment type="caution">
    <text evidence="1">The sequence shown here is derived from an EMBL/GenBank/DDBJ whole genome shotgun (WGS) entry which is preliminary data.</text>
</comment>
<keyword evidence="2" id="KW-1185">Reference proteome</keyword>
<evidence type="ECO:0000313" key="1">
    <source>
        <dbReference type="EMBL" id="KGE85846.1"/>
    </source>
</evidence>
<dbReference type="AlphaFoldDB" id="A0A098S1B8"/>
<dbReference type="Gene3D" id="2.130.10.10">
    <property type="entry name" value="YVTN repeat-like/Quinoprotein amine dehydrogenase"/>
    <property type="match status" value="1"/>
</dbReference>
<protein>
    <recommendedName>
        <fullName evidence="3">PKD domain-containing protein</fullName>
    </recommendedName>
</protein>
<organism evidence="1 2">
    <name type="scientific">Phaeodactylibacter xiamenensis</name>
    <dbReference type="NCBI Taxonomy" id="1524460"/>
    <lineage>
        <taxon>Bacteria</taxon>
        <taxon>Pseudomonadati</taxon>
        <taxon>Bacteroidota</taxon>
        <taxon>Saprospiria</taxon>
        <taxon>Saprospirales</taxon>
        <taxon>Haliscomenobacteraceae</taxon>
        <taxon>Phaeodactylibacter</taxon>
    </lineage>
</organism>
<dbReference type="SUPFAM" id="SSF63829">
    <property type="entry name" value="Calcium-dependent phosphotriesterase"/>
    <property type="match status" value="1"/>
</dbReference>
<dbReference type="PANTHER" id="PTHR42754">
    <property type="entry name" value="ENDOGLUCANASE"/>
    <property type="match status" value="1"/>
</dbReference>
<dbReference type="Proteomes" id="UP000029736">
    <property type="component" value="Unassembled WGS sequence"/>
</dbReference>
<name>A0A098S1B8_9BACT</name>
<evidence type="ECO:0000313" key="2">
    <source>
        <dbReference type="Proteomes" id="UP000029736"/>
    </source>
</evidence>
<reference evidence="1 2" key="1">
    <citation type="journal article" date="2014" name="Int. J. Syst. Evol. Microbiol.">
        <title>Phaeodactylibacter xiamenensis gen. nov., sp. nov., a member of the family Saprospiraceae isolated from the marine alga Phaeodactylum tricornutum.</title>
        <authorList>
            <person name="Chen Z.Jr."/>
            <person name="Lei X."/>
            <person name="Lai Q."/>
            <person name="Li Y."/>
            <person name="Zhang B."/>
            <person name="Zhang J."/>
            <person name="Zhang H."/>
            <person name="Yang L."/>
            <person name="Zheng W."/>
            <person name="Tian Y."/>
            <person name="Yu Z."/>
            <person name="Xu H.Jr."/>
            <person name="Zheng T."/>
        </authorList>
    </citation>
    <scope>NUCLEOTIDE SEQUENCE [LARGE SCALE GENOMIC DNA]</scope>
    <source>
        <strain evidence="1 2">KD52</strain>
    </source>
</reference>
<gene>
    <name evidence="1" type="ORF">IX84_24810</name>
</gene>
<dbReference type="InterPro" id="IPR026341">
    <property type="entry name" value="T9SS_type_B"/>
</dbReference>
<dbReference type="NCBIfam" id="TIGR04131">
    <property type="entry name" value="Bac_Flav_CTERM"/>
    <property type="match status" value="1"/>
</dbReference>
<proteinExistence type="predicted"/>
<accession>A0A098S1B8</accession>
<dbReference type="EMBL" id="JPOS01000083">
    <property type="protein sequence ID" value="KGE85846.1"/>
    <property type="molecule type" value="Genomic_DNA"/>
</dbReference>
<dbReference type="Pfam" id="PF13585">
    <property type="entry name" value="CHU_C"/>
    <property type="match status" value="1"/>
</dbReference>
<dbReference type="InterPro" id="IPR015943">
    <property type="entry name" value="WD40/YVTN_repeat-like_dom_sf"/>
</dbReference>